<evidence type="ECO:0000313" key="2">
    <source>
        <dbReference type="EMBL" id="NDW15374.1"/>
    </source>
</evidence>
<proteinExistence type="predicted"/>
<reference evidence="2 3" key="1">
    <citation type="submission" date="2020-01" db="EMBL/GenBank/DDBJ databases">
        <title>Genomes of bacteria type strains.</title>
        <authorList>
            <person name="Chen J."/>
            <person name="Zhu S."/>
            <person name="Yang J."/>
        </authorList>
    </citation>
    <scope>NUCLEOTIDE SEQUENCE [LARGE SCALE GENOMIC DNA]</scope>
    <source>
        <strain evidence="2 3">LMG 24078</strain>
    </source>
</reference>
<dbReference type="Gene3D" id="3.40.50.720">
    <property type="entry name" value="NAD(P)-binding Rossmann-like Domain"/>
    <property type="match status" value="1"/>
</dbReference>
<dbReference type="Proteomes" id="UP000471381">
    <property type="component" value="Unassembled WGS sequence"/>
</dbReference>
<organism evidence="2 3">
    <name type="scientific">Alteromonas genovensis</name>
    <dbReference type="NCBI Taxonomy" id="471225"/>
    <lineage>
        <taxon>Bacteria</taxon>
        <taxon>Pseudomonadati</taxon>
        <taxon>Pseudomonadota</taxon>
        <taxon>Gammaproteobacteria</taxon>
        <taxon>Alteromonadales</taxon>
        <taxon>Alteromonadaceae</taxon>
        <taxon>Alteromonas/Salinimonas group</taxon>
        <taxon>Alteromonas</taxon>
    </lineage>
</organism>
<accession>A0A6N9TDJ3</accession>
<gene>
    <name evidence="2" type="ORF">GTQ48_07565</name>
</gene>
<protein>
    <submittedName>
        <fullName evidence="2">DUF2855 family protein</fullName>
    </submittedName>
</protein>
<dbReference type="EMBL" id="JAAAWO010000004">
    <property type="protein sequence ID" value="NDW15374.1"/>
    <property type="molecule type" value="Genomic_DNA"/>
</dbReference>
<feature type="region of interest" description="Disordered" evidence="1">
    <location>
        <begin position="1"/>
        <end position="20"/>
    </location>
</feature>
<feature type="compositionally biased region" description="Low complexity" evidence="1">
    <location>
        <begin position="1"/>
        <end position="19"/>
    </location>
</feature>
<comment type="caution">
    <text evidence="2">The sequence shown here is derived from an EMBL/GenBank/DDBJ whole genome shotgun (WGS) entry which is preliminary data.</text>
</comment>
<dbReference type="AlphaFoldDB" id="A0A6N9TDJ3"/>
<sequence>MTSSTPSSAQSSAPEANSPVTSTQIWLNQNNLNETKVVDVQLDSEHLSEGELILETDSFGFSANNITYAALGFKMGYWGFFPAEEGYGIVPVWGFATVKVSRHPDIQEGEKVFGYLPMASHWVIKAGKVAPHGFSDVHENRKSISPVYDQYLRCSADPGYDANREAWQLNFRPLYMTSFVLDDYVAELSKGESLLLSSASSKTALGTAQLLKDQKAQRGASYKVIGLTSPANVDMVKATGCYDDVISYSELDKLDKSDTFWLLDFAANGTLINNITQAIGDKLSKVSLIGATDWEAQEKPNPKLLDAEIFFAPSRVKLRQKEWGHDVFLKKYAKAWQGFASKVDNTFFEQSHKGTKDIVALYKETLSGNADTKALNVVSFK</sequence>
<dbReference type="Pfam" id="PF11017">
    <property type="entry name" value="DUF2855"/>
    <property type="match status" value="1"/>
</dbReference>
<evidence type="ECO:0000313" key="3">
    <source>
        <dbReference type="Proteomes" id="UP000471381"/>
    </source>
</evidence>
<dbReference type="RefSeq" id="WP_163106009.1">
    <property type="nucleotide sequence ID" value="NZ_JAAAWO010000004.1"/>
</dbReference>
<dbReference type="InterPro" id="IPR021276">
    <property type="entry name" value="DUF2855"/>
</dbReference>
<evidence type="ECO:0000256" key="1">
    <source>
        <dbReference type="SAM" id="MobiDB-lite"/>
    </source>
</evidence>
<name>A0A6N9TDJ3_9ALTE</name>
<keyword evidence="3" id="KW-1185">Reference proteome</keyword>